<keyword evidence="5" id="KW-1185">Reference proteome</keyword>
<dbReference type="InterPro" id="IPR016181">
    <property type="entry name" value="Acyl_CoA_acyltransferase"/>
</dbReference>
<evidence type="ECO:0000313" key="5">
    <source>
        <dbReference type="Proteomes" id="UP001595979"/>
    </source>
</evidence>
<dbReference type="GO" id="GO:0016746">
    <property type="term" value="F:acyltransferase activity"/>
    <property type="evidence" value="ECO:0007669"/>
    <property type="project" value="UniProtKB-KW"/>
</dbReference>
<dbReference type="EMBL" id="JBHSOH010000007">
    <property type="protein sequence ID" value="MFC5848477.1"/>
    <property type="molecule type" value="Genomic_DNA"/>
</dbReference>
<accession>A0ABW1DK53</accession>
<evidence type="ECO:0000256" key="1">
    <source>
        <dbReference type="ARBA" id="ARBA00022679"/>
    </source>
</evidence>
<dbReference type="CDD" id="cd04301">
    <property type="entry name" value="NAT_SF"/>
    <property type="match status" value="1"/>
</dbReference>
<evidence type="ECO:0000313" key="4">
    <source>
        <dbReference type="EMBL" id="MFC5848477.1"/>
    </source>
</evidence>
<feature type="domain" description="N-acetyltransferase" evidence="3">
    <location>
        <begin position="3"/>
        <end position="165"/>
    </location>
</feature>
<dbReference type="InterPro" id="IPR000182">
    <property type="entry name" value="GNAT_dom"/>
</dbReference>
<evidence type="ECO:0000259" key="3">
    <source>
        <dbReference type="PROSITE" id="PS51186"/>
    </source>
</evidence>
<dbReference type="InterPro" id="IPR050832">
    <property type="entry name" value="Bact_Acetyltransf"/>
</dbReference>
<dbReference type="Proteomes" id="UP001595979">
    <property type="component" value="Unassembled WGS sequence"/>
</dbReference>
<protein>
    <submittedName>
        <fullName evidence="4">GNAT family N-acetyltransferase</fullName>
        <ecNumber evidence="4">2.3.-.-</ecNumber>
    </submittedName>
</protein>
<dbReference type="PROSITE" id="PS51186">
    <property type="entry name" value="GNAT"/>
    <property type="match status" value="1"/>
</dbReference>
<evidence type="ECO:0000256" key="2">
    <source>
        <dbReference type="ARBA" id="ARBA00023315"/>
    </source>
</evidence>
<comment type="caution">
    <text evidence="4">The sequence shown here is derived from an EMBL/GenBank/DDBJ whole genome shotgun (WGS) entry which is preliminary data.</text>
</comment>
<sequence length="170" mass="18243">MTPLIRAATPDDADAIARVHVRSWRETYRGLLPDDLLERMTDGAAQERRRAMWSTLAARPAPVRVAVDGGQVVAFASGGAPQDHPGYDAELHTLYCLKAAQGQGAGRALLREVAGALRAGGAGTLALWVLDSNPTRGWYARQGGREAGEKQDGALREVRMVWDDLGTLLG</sequence>
<dbReference type="Gene3D" id="3.40.630.30">
    <property type="match status" value="1"/>
</dbReference>
<dbReference type="EC" id="2.3.-.-" evidence="4"/>
<dbReference type="Pfam" id="PF00583">
    <property type="entry name" value="Acetyltransf_1"/>
    <property type="match status" value="1"/>
</dbReference>
<organism evidence="4 5">
    <name type="scientific">Deinococcus petrolearius</name>
    <dbReference type="NCBI Taxonomy" id="1751295"/>
    <lineage>
        <taxon>Bacteria</taxon>
        <taxon>Thermotogati</taxon>
        <taxon>Deinococcota</taxon>
        <taxon>Deinococci</taxon>
        <taxon>Deinococcales</taxon>
        <taxon>Deinococcaceae</taxon>
        <taxon>Deinococcus</taxon>
    </lineage>
</organism>
<dbReference type="RefSeq" id="WP_380048563.1">
    <property type="nucleotide sequence ID" value="NZ_JBHSOH010000007.1"/>
</dbReference>
<proteinExistence type="predicted"/>
<reference evidence="5" key="1">
    <citation type="journal article" date="2019" name="Int. J. Syst. Evol. Microbiol.">
        <title>The Global Catalogue of Microorganisms (GCM) 10K type strain sequencing project: providing services to taxonomists for standard genome sequencing and annotation.</title>
        <authorList>
            <consortium name="The Broad Institute Genomics Platform"/>
            <consortium name="The Broad Institute Genome Sequencing Center for Infectious Disease"/>
            <person name="Wu L."/>
            <person name="Ma J."/>
        </authorList>
    </citation>
    <scope>NUCLEOTIDE SEQUENCE [LARGE SCALE GENOMIC DNA]</scope>
    <source>
        <strain evidence="5">CGMCC 1.15053</strain>
    </source>
</reference>
<gene>
    <name evidence="4" type="ORF">ACFPQ6_09155</name>
</gene>
<dbReference type="PANTHER" id="PTHR43877">
    <property type="entry name" value="AMINOALKYLPHOSPHONATE N-ACETYLTRANSFERASE-RELATED-RELATED"/>
    <property type="match status" value="1"/>
</dbReference>
<name>A0ABW1DK53_9DEIO</name>
<keyword evidence="1 4" id="KW-0808">Transferase</keyword>
<keyword evidence="2 4" id="KW-0012">Acyltransferase</keyword>
<dbReference type="SUPFAM" id="SSF55729">
    <property type="entry name" value="Acyl-CoA N-acyltransferases (Nat)"/>
    <property type="match status" value="1"/>
</dbReference>